<protein>
    <submittedName>
        <fullName evidence="1">Rpn family recombination-promoting nuclease/putative transposase</fullName>
    </submittedName>
</protein>
<comment type="caution">
    <text evidence="1">The sequence shown here is derived from an EMBL/GenBank/DDBJ whole genome shotgun (WGS) entry which is preliminary data.</text>
</comment>
<gene>
    <name evidence="1" type="ORF">F6I34_04860</name>
</gene>
<name>A0A5N1BL42_9LACT</name>
<dbReference type="AlphaFoldDB" id="A0A5N1BL42"/>
<dbReference type="EMBL" id="VYVN01000009">
    <property type="protein sequence ID" value="KAA9240386.1"/>
    <property type="molecule type" value="Genomic_DNA"/>
</dbReference>
<dbReference type="InterPro" id="IPR010106">
    <property type="entry name" value="RpnA"/>
</dbReference>
<evidence type="ECO:0000313" key="2">
    <source>
        <dbReference type="Proteomes" id="UP000326476"/>
    </source>
</evidence>
<sequence>MRYKPTNDLLFKKTFTSIGNEALLQALIQDLIGIRFEAVEVTTPYNFERFKQDAQEEAQANTLIYTEVDLRARTSTGDLVTIEMQVRFPDYFIERTQYYAYSAYVAAYADEVSMRQKRNKYSSIHSVYGINISAASLYEPHHSALRVYEMQDTQIGEPLAQMNGRQIEDVKLIYLDLTNTNLPEDSVVYHWWRFFNGLDSLPQAPAYIDRAYNLIALDNMTKEEITMINQLEYRKANSEALLATAERVGREEGMELGRESERKSTIQKMITNGMTTDQIAVILDLPLEEIEKFLEGSEDSNQ</sequence>
<keyword evidence="2" id="KW-1185">Reference proteome</keyword>
<reference evidence="2" key="1">
    <citation type="submission" date="2019-09" db="EMBL/GenBank/DDBJ databases">
        <title>Draft genome sequence assemblies of isolates from the urinary tract.</title>
        <authorList>
            <person name="Mores C.R."/>
            <person name="Putonti C."/>
            <person name="Wolfe A.J."/>
        </authorList>
    </citation>
    <scope>NUCLEOTIDE SEQUENCE [LARGE SCALE GENOMIC DNA]</scope>
    <source>
        <strain evidence="2">UMB8614</strain>
    </source>
</reference>
<proteinExistence type="predicted"/>
<evidence type="ECO:0000313" key="1">
    <source>
        <dbReference type="EMBL" id="KAA9240386.1"/>
    </source>
</evidence>
<dbReference type="NCBIfam" id="TIGR01784">
    <property type="entry name" value="T_den_put_tspse"/>
    <property type="match status" value="1"/>
</dbReference>
<dbReference type="Pfam" id="PF12784">
    <property type="entry name" value="PDDEXK_2"/>
    <property type="match status" value="1"/>
</dbReference>
<organism evidence="1 2">
    <name type="scientific">Aerococcus tenax</name>
    <dbReference type="NCBI Taxonomy" id="3078812"/>
    <lineage>
        <taxon>Bacteria</taxon>
        <taxon>Bacillati</taxon>
        <taxon>Bacillota</taxon>
        <taxon>Bacilli</taxon>
        <taxon>Lactobacillales</taxon>
        <taxon>Aerococcaceae</taxon>
        <taxon>Aerococcus</taxon>
    </lineage>
</organism>
<dbReference type="Proteomes" id="UP000326476">
    <property type="component" value="Unassembled WGS sequence"/>
</dbReference>
<dbReference type="RefSeq" id="WP_111822153.1">
    <property type="nucleotide sequence ID" value="NZ_QMGY01000003.1"/>
</dbReference>
<accession>A0A5N1BL42</accession>